<gene>
    <name evidence="1" type="ORF">GHI93_03765</name>
</gene>
<accession>A0A7X2CZW6</accession>
<organism evidence="1 2">
    <name type="scientific">Lactococcus hircilactis</name>
    <dbReference type="NCBI Taxonomy" id="1494462"/>
    <lineage>
        <taxon>Bacteria</taxon>
        <taxon>Bacillati</taxon>
        <taxon>Bacillota</taxon>
        <taxon>Bacilli</taxon>
        <taxon>Lactobacillales</taxon>
        <taxon>Streptococcaceae</taxon>
        <taxon>Lactococcus</taxon>
    </lineage>
</organism>
<sequence>MINLICPRCHSKEISLLTKSPVGDVWEVYLCETCTFSWRNTEGENITQPDHYDSRFQLNPEDFVHLENIPPIPPQL</sequence>
<name>A0A7X2CZW6_9LACT</name>
<dbReference type="OrthoDB" id="5877746at2"/>
<comment type="caution">
    <text evidence="1">The sequence shown here is derived from an EMBL/GenBank/DDBJ whole genome shotgun (WGS) entry which is preliminary data.</text>
</comment>
<keyword evidence="2" id="KW-1185">Reference proteome</keyword>
<dbReference type="RefSeq" id="WP_153495735.1">
    <property type="nucleotide sequence ID" value="NZ_CAXYUY010000004.1"/>
</dbReference>
<dbReference type="AlphaFoldDB" id="A0A7X2CZW6"/>
<dbReference type="InterPro" id="IPR047707">
    <property type="entry name" value="VdcD-like"/>
</dbReference>
<dbReference type="Pfam" id="PF26358">
    <property type="entry name" value="EcdD_BsdD_detox"/>
    <property type="match status" value="1"/>
</dbReference>
<reference evidence="1 2" key="1">
    <citation type="submission" date="2019-10" db="EMBL/GenBank/DDBJ databases">
        <authorList>
            <person name="Dong K."/>
        </authorList>
    </citation>
    <scope>NUCLEOTIDE SEQUENCE [LARGE SCALE GENOMIC DNA]</scope>
    <source>
        <strain evidence="1 2">DSM 28960</strain>
    </source>
</reference>
<protein>
    <submittedName>
        <fullName evidence="1">Vanillic acid non-oxidative decarboxylation protein</fullName>
    </submittedName>
</protein>
<dbReference type="EMBL" id="WITJ01000004">
    <property type="protein sequence ID" value="MQW39069.1"/>
    <property type="molecule type" value="Genomic_DNA"/>
</dbReference>
<proteinExistence type="predicted"/>
<dbReference type="Proteomes" id="UP000439550">
    <property type="component" value="Unassembled WGS sequence"/>
</dbReference>
<evidence type="ECO:0000313" key="1">
    <source>
        <dbReference type="EMBL" id="MQW39069.1"/>
    </source>
</evidence>
<dbReference type="NCBIfam" id="NF041205">
    <property type="entry name" value="VdcD"/>
    <property type="match status" value="1"/>
</dbReference>
<evidence type="ECO:0000313" key="2">
    <source>
        <dbReference type="Proteomes" id="UP000439550"/>
    </source>
</evidence>